<protein>
    <submittedName>
        <fullName evidence="1">PIG-L family deacetylase</fullName>
    </submittedName>
</protein>
<proteinExistence type="predicted"/>
<keyword evidence="2" id="KW-1185">Reference proteome</keyword>
<comment type="caution">
    <text evidence="1">The sequence shown here is derived from an EMBL/GenBank/DDBJ whole genome shotgun (WGS) entry which is preliminary data.</text>
</comment>
<dbReference type="SUPFAM" id="SSF102588">
    <property type="entry name" value="LmbE-like"/>
    <property type="match status" value="1"/>
</dbReference>
<dbReference type="InterPro" id="IPR024078">
    <property type="entry name" value="LmbE-like_dom_sf"/>
</dbReference>
<organism evidence="1 2">
    <name type="scientific">Ochrobactrum chromiisoli</name>
    <dbReference type="NCBI Taxonomy" id="2993941"/>
    <lineage>
        <taxon>Bacteria</taxon>
        <taxon>Pseudomonadati</taxon>
        <taxon>Pseudomonadota</taxon>
        <taxon>Alphaproteobacteria</taxon>
        <taxon>Hyphomicrobiales</taxon>
        <taxon>Brucellaceae</taxon>
        <taxon>Brucella/Ochrobactrum group</taxon>
        <taxon>Ochrobactrum</taxon>
    </lineage>
</organism>
<evidence type="ECO:0000313" key="2">
    <source>
        <dbReference type="Proteomes" id="UP001301216"/>
    </source>
</evidence>
<dbReference type="PANTHER" id="PTHR12993:SF30">
    <property type="entry name" value="N-ACETYL-ALPHA-D-GLUCOSAMINYL L-MALATE DEACETYLASE 1"/>
    <property type="match status" value="1"/>
</dbReference>
<dbReference type="EMBL" id="JAPHAV010000014">
    <property type="protein sequence ID" value="MCX2698783.1"/>
    <property type="molecule type" value="Genomic_DNA"/>
</dbReference>
<gene>
    <name evidence="1" type="ORF">OPR82_18860</name>
</gene>
<evidence type="ECO:0000313" key="1">
    <source>
        <dbReference type="EMBL" id="MCX2698783.1"/>
    </source>
</evidence>
<reference evidence="1 2" key="1">
    <citation type="submission" date="2022-11" db="EMBL/GenBank/DDBJ databases">
        <title>Brucella sp. YY2X, whole genome shotgun sequencing project.</title>
        <authorList>
            <person name="Yang Y."/>
        </authorList>
    </citation>
    <scope>NUCLEOTIDE SEQUENCE [LARGE SCALE GENOMIC DNA]</scope>
    <source>
        <strain evidence="1 2">YY2X</strain>
    </source>
</reference>
<sequence length="218" mass="24778">MIDFASLKNLGRPLNILCLGAHSDDIEIGCGGTLLSLIAMGMALHIDWCVLSGGEERRMEARESARDFLLGAHSSNIHLATFEDSYFPAQSRGIKEWLIAQRGRVEPDIVFTHHSQDAHQDHRTVHELTWNIFRDQLILEYEIPKWDGDLGRPNTYVALSASVLGRKIELLMHHFGTQRSKDWFDPETFRGLARLRGMECRAAEAYAEAFYASKIRIL</sequence>
<name>A0ABT3QT32_9HYPH</name>
<dbReference type="Gene3D" id="3.40.50.10320">
    <property type="entry name" value="LmbE-like"/>
    <property type="match status" value="1"/>
</dbReference>
<dbReference type="Pfam" id="PF02585">
    <property type="entry name" value="PIG-L"/>
    <property type="match status" value="1"/>
</dbReference>
<dbReference type="Proteomes" id="UP001301216">
    <property type="component" value="Unassembled WGS sequence"/>
</dbReference>
<dbReference type="PANTHER" id="PTHR12993">
    <property type="entry name" value="N-ACETYLGLUCOSAMINYL-PHOSPHATIDYLINOSITOL DE-N-ACETYLASE-RELATED"/>
    <property type="match status" value="1"/>
</dbReference>
<accession>A0ABT3QT32</accession>
<dbReference type="RefSeq" id="WP_265986434.1">
    <property type="nucleotide sequence ID" value="NZ_JAPHAV010000014.1"/>
</dbReference>
<dbReference type="InterPro" id="IPR003737">
    <property type="entry name" value="GlcNAc_PI_deacetylase-related"/>
</dbReference>